<dbReference type="PANTHER" id="PTHR45138">
    <property type="entry name" value="REGULATORY COMPONENTS OF SENSORY TRANSDUCTION SYSTEM"/>
    <property type="match status" value="1"/>
</dbReference>
<keyword evidence="5" id="KW-1185">Reference proteome</keyword>
<keyword evidence="4" id="KW-0808">Transferase</keyword>
<dbReference type="Proteomes" id="UP001163739">
    <property type="component" value="Chromosome"/>
</dbReference>
<organism evidence="4 5">
    <name type="scientific">Alkalimarinus alittae</name>
    <dbReference type="NCBI Taxonomy" id="2961619"/>
    <lineage>
        <taxon>Bacteria</taxon>
        <taxon>Pseudomonadati</taxon>
        <taxon>Pseudomonadota</taxon>
        <taxon>Gammaproteobacteria</taxon>
        <taxon>Alteromonadales</taxon>
        <taxon>Alteromonadaceae</taxon>
        <taxon>Alkalimarinus</taxon>
    </lineage>
</organism>
<dbReference type="SMART" id="SM00267">
    <property type="entry name" value="GGDEF"/>
    <property type="match status" value="1"/>
</dbReference>
<sequence>MLSKSVQSNVVSQINSDIVAINNAILLHKKWLAEWNKKLVFQLPISDEFIQSNAHKHCGFGLWYYGEHSLFTEEQDEFPRLGSLHIALHDSVRHISLKIANKQELTPEDYDKFTAKEIEFTLSMTHLRDALFGQLYSFDYLTGVHNRQALYALLEREHARLTRTSGVSSIVMVDLDYFKKVNDQYGHQAGDEVLMFFANYLKERLRPYDSIGRYGGEEFLLCLPDTSINDTEAIMNRIREDLAAQPIDITGLDGQPYSIKITASFGVSSISKRHPISEAVETADIAMYQAKSAGRNRVKTYHYKDQSN</sequence>
<dbReference type="InterPro" id="IPR025991">
    <property type="entry name" value="Chemoreceptor_zinc-bind_dom"/>
</dbReference>
<protein>
    <recommendedName>
        <fullName evidence="1">diguanylate cyclase</fullName>
        <ecNumber evidence="1">2.7.7.65</ecNumber>
    </recommendedName>
</protein>
<evidence type="ECO:0000256" key="1">
    <source>
        <dbReference type="ARBA" id="ARBA00012528"/>
    </source>
</evidence>
<reference evidence="4" key="1">
    <citation type="submission" date="2022-06" db="EMBL/GenBank/DDBJ databases">
        <title>Alkalimarinus sp. nov., isolated from gut of a Alitta virens.</title>
        <authorList>
            <person name="Yang A.I."/>
            <person name="Shin N.-R."/>
        </authorList>
    </citation>
    <scope>NUCLEOTIDE SEQUENCE</scope>
    <source>
        <strain evidence="4">A2M4</strain>
    </source>
</reference>
<evidence type="ECO:0000313" key="5">
    <source>
        <dbReference type="Proteomes" id="UP001163739"/>
    </source>
</evidence>
<dbReference type="RefSeq" id="WP_265048868.1">
    <property type="nucleotide sequence ID" value="NZ_CP100390.1"/>
</dbReference>
<feature type="domain" description="GGDEF" evidence="3">
    <location>
        <begin position="166"/>
        <end position="303"/>
    </location>
</feature>
<dbReference type="Pfam" id="PF13682">
    <property type="entry name" value="CZB"/>
    <property type="match status" value="1"/>
</dbReference>
<dbReference type="InterPro" id="IPR000160">
    <property type="entry name" value="GGDEF_dom"/>
</dbReference>
<dbReference type="Gene3D" id="3.30.70.270">
    <property type="match status" value="1"/>
</dbReference>
<evidence type="ECO:0000256" key="2">
    <source>
        <dbReference type="ARBA" id="ARBA00034247"/>
    </source>
</evidence>
<dbReference type="NCBIfam" id="TIGR00254">
    <property type="entry name" value="GGDEF"/>
    <property type="match status" value="1"/>
</dbReference>
<dbReference type="InterPro" id="IPR029787">
    <property type="entry name" value="Nucleotide_cyclase"/>
</dbReference>
<evidence type="ECO:0000259" key="3">
    <source>
        <dbReference type="PROSITE" id="PS50887"/>
    </source>
</evidence>
<dbReference type="PANTHER" id="PTHR45138:SF9">
    <property type="entry name" value="DIGUANYLATE CYCLASE DGCM-RELATED"/>
    <property type="match status" value="1"/>
</dbReference>
<gene>
    <name evidence="4" type="ORF">NKI27_06495</name>
</gene>
<dbReference type="Pfam" id="PF00990">
    <property type="entry name" value="GGDEF"/>
    <property type="match status" value="1"/>
</dbReference>
<dbReference type="GO" id="GO:0052621">
    <property type="term" value="F:diguanylate cyclase activity"/>
    <property type="evidence" value="ECO:0007669"/>
    <property type="project" value="UniProtKB-EC"/>
</dbReference>
<dbReference type="CDD" id="cd01949">
    <property type="entry name" value="GGDEF"/>
    <property type="match status" value="1"/>
</dbReference>
<proteinExistence type="predicted"/>
<name>A0ABY6N5N9_9ALTE</name>
<dbReference type="NCBIfam" id="NF007380">
    <property type="entry name" value="PRK09894.1"/>
    <property type="match status" value="1"/>
</dbReference>
<dbReference type="PROSITE" id="PS50887">
    <property type="entry name" value="GGDEF"/>
    <property type="match status" value="1"/>
</dbReference>
<accession>A0ABY6N5N9</accession>
<dbReference type="SUPFAM" id="SSF55073">
    <property type="entry name" value="Nucleotide cyclase"/>
    <property type="match status" value="1"/>
</dbReference>
<dbReference type="Gene3D" id="1.20.120.30">
    <property type="entry name" value="Aspartate receptor, ligand-binding domain"/>
    <property type="match status" value="1"/>
</dbReference>
<dbReference type="EMBL" id="CP100390">
    <property type="protein sequence ID" value="UZE97394.1"/>
    <property type="molecule type" value="Genomic_DNA"/>
</dbReference>
<keyword evidence="4" id="KW-0548">Nucleotidyltransferase</keyword>
<dbReference type="InterPro" id="IPR050469">
    <property type="entry name" value="Diguanylate_Cyclase"/>
</dbReference>
<evidence type="ECO:0000313" key="4">
    <source>
        <dbReference type="EMBL" id="UZE97394.1"/>
    </source>
</evidence>
<dbReference type="InterPro" id="IPR043128">
    <property type="entry name" value="Rev_trsase/Diguanyl_cyclase"/>
</dbReference>
<comment type="catalytic activity">
    <reaction evidence="2">
        <text>2 GTP = 3',3'-c-di-GMP + 2 diphosphate</text>
        <dbReference type="Rhea" id="RHEA:24898"/>
        <dbReference type="ChEBI" id="CHEBI:33019"/>
        <dbReference type="ChEBI" id="CHEBI:37565"/>
        <dbReference type="ChEBI" id="CHEBI:58805"/>
        <dbReference type="EC" id="2.7.7.65"/>
    </reaction>
</comment>
<dbReference type="EC" id="2.7.7.65" evidence="1"/>